<proteinExistence type="predicted"/>
<feature type="compositionally biased region" description="Acidic residues" evidence="1">
    <location>
        <begin position="203"/>
        <end position="212"/>
    </location>
</feature>
<gene>
    <name evidence="2" type="ORF">BSL78_01718</name>
</gene>
<evidence type="ECO:0000313" key="3">
    <source>
        <dbReference type="Proteomes" id="UP000230750"/>
    </source>
</evidence>
<dbReference type="EMBL" id="MRZV01000034">
    <property type="protein sequence ID" value="PIK61360.1"/>
    <property type="molecule type" value="Genomic_DNA"/>
</dbReference>
<dbReference type="Proteomes" id="UP000230750">
    <property type="component" value="Unassembled WGS sequence"/>
</dbReference>
<protein>
    <submittedName>
        <fullName evidence="2">Uncharacterized protein</fullName>
    </submittedName>
</protein>
<reference evidence="2 3" key="1">
    <citation type="journal article" date="2017" name="PLoS Biol.">
        <title>The sea cucumber genome provides insights into morphological evolution and visceral regeneration.</title>
        <authorList>
            <person name="Zhang X."/>
            <person name="Sun L."/>
            <person name="Yuan J."/>
            <person name="Sun Y."/>
            <person name="Gao Y."/>
            <person name="Zhang L."/>
            <person name="Li S."/>
            <person name="Dai H."/>
            <person name="Hamel J.F."/>
            <person name="Liu C."/>
            <person name="Yu Y."/>
            <person name="Liu S."/>
            <person name="Lin W."/>
            <person name="Guo K."/>
            <person name="Jin S."/>
            <person name="Xu P."/>
            <person name="Storey K.B."/>
            <person name="Huan P."/>
            <person name="Zhang T."/>
            <person name="Zhou Y."/>
            <person name="Zhang J."/>
            <person name="Lin C."/>
            <person name="Li X."/>
            <person name="Xing L."/>
            <person name="Huo D."/>
            <person name="Sun M."/>
            <person name="Wang L."/>
            <person name="Mercier A."/>
            <person name="Li F."/>
            <person name="Yang H."/>
            <person name="Xiang J."/>
        </authorList>
    </citation>
    <scope>NUCLEOTIDE SEQUENCE [LARGE SCALE GENOMIC DNA]</scope>
    <source>
        <strain evidence="2">Shaxun</strain>
        <tissue evidence="2">Muscle</tissue>
    </source>
</reference>
<organism evidence="2 3">
    <name type="scientific">Stichopus japonicus</name>
    <name type="common">Sea cucumber</name>
    <dbReference type="NCBI Taxonomy" id="307972"/>
    <lineage>
        <taxon>Eukaryota</taxon>
        <taxon>Metazoa</taxon>
        <taxon>Echinodermata</taxon>
        <taxon>Eleutherozoa</taxon>
        <taxon>Echinozoa</taxon>
        <taxon>Holothuroidea</taxon>
        <taxon>Aspidochirotacea</taxon>
        <taxon>Aspidochirotida</taxon>
        <taxon>Stichopodidae</taxon>
        <taxon>Apostichopus</taxon>
    </lineage>
</organism>
<feature type="region of interest" description="Disordered" evidence="1">
    <location>
        <begin position="1"/>
        <end position="163"/>
    </location>
</feature>
<evidence type="ECO:0000313" key="2">
    <source>
        <dbReference type="EMBL" id="PIK61360.1"/>
    </source>
</evidence>
<accession>A0A2G8LMF7</accession>
<keyword evidence="3" id="KW-1185">Reference proteome</keyword>
<evidence type="ECO:0000256" key="1">
    <source>
        <dbReference type="SAM" id="MobiDB-lite"/>
    </source>
</evidence>
<feature type="compositionally biased region" description="Polar residues" evidence="1">
    <location>
        <begin position="20"/>
        <end position="52"/>
    </location>
</feature>
<comment type="caution">
    <text evidence="2">The sequence shown here is derived from an EMBL/GenBank/DDBJ whole genome shotgun (WGS) entry which is preliminary data.</text>
</comment>
<name>A0A2G8LMF7_STIJA</name>
<sequence>MQWWTKRTSPRTHIVPTPSPCTSVLSSVTRPSHATPQPYASTQLCPPQNTHFATAPKCTCGSSSNDTGCSSGTSGSQPCPNGTASKPSRAKSKPHRKKRSQRLQQPQQHQQRPANTWSDLLPPPPEEPPTDSRVPPHMQTPPYNYHTGSSNGRISEQGGSMPAVSELSDLDTVRGEVDTDFDGSSYCTGSLMASGLSIGGSCAEDEASEGSEEGERFLNGYPTHPTNSLPMVTIGNGIQVGSQV</sequence>
<feature type="compositionally biased region" description="Low complexity" evidence="1">
    <location>
        <begin position="102"/>
        <end position="113"/>
    </location>
</feature>
<feature type="compositionally biased region" description="Polar residues" evidence="1">
    <location>
        <begin position="146"/>
        <end position="158"/>
    </location>
</feature>
<feature type="compositionally biased region" description="Basic residues" evidence="1">
    <location>
        <begin position="88"/>
        <end position="101"/>
    </location>
</feature>
<feature type="compositionally biased region" description="Polar residues" evidence="1">
    <location>
        <begin position="60"/>
        <end position="86"/>
    </location>
</feature>
<dbReference type="AlphaFoldDB" id="A0A2G8LMF7"/>
<feature type="region of interest" description="Disordered" evidence="1">
    <location>
        <begin position="199"/>
        <end position="224"/>
    </location>
</feature>